<reference evidence="1" key="2">
    <citation type="journal article" date="2021" name="PeerJ">
        <title>Extensive microbial diversity within the chicken gut microbiome revealed by metagenomics and culture.</title>
        <authorList>
            <person name="Gilroy R."/>
            <person name="Ravi A."/>
            <person name="Getino M."/>
            <person name="Pursley I."/>
            <person name="Horton D.L."/>
            <person name="Alikhan N.F."/>
            <person name="Baker D."/>
            <person name="Gharbi K."/>
            <person name="Hall N."/>
            <person name="Watson M."/>
            <person name="Adriaenssens E.M."/>
            <person name="Foster-Nyarko E."/>
            <person name="Jarju S."/>
            <person name="Secka A."/>
            <person name="Antonio M."/>
            <person name="Oren A."/>
            <person name="Chaudhuri R.R."/>
            <person name="La Ragione R."/>
            <person name="Hildebrand F."/>
            <person name="Pallen M.J."/>
        </authorList>
    </citation>
    <scope>NUCLEOTIDE SEQUENCE</scope>
    <source>
        <strain evidence="1">13766</strain>
    </source>
</reference>
<dbReference type="Gene3D" id="1.10.150.20">
    <property type="entry name" value="5' to 3' exonuclease, C-terminal subdomain"/>
    <property type="match status" value="1"/>
</dbReference>
<name>A0A9D1K880_9FIRM</name>
<dbReference type="EMBL" id="DVJN01000223">
    <property type="protein sequence ID" value="HIS93703.1"/>
    <property type="molecule type" value="Genomic_DNA"/>
</dbReference>
<comment type="caution">
    <text evidence="1">The sequence shown here is derived from an EMBL/GenBank/DDBJ whole genome shotgun (WGS) entry which is preliminary data.</text>
</comment>
<organism evidence="1 2">
    <name type="scientific">Candidatus Alectryocaccomicrobium excrementavium</name>
    <dbReference type="NCBI Taxonomy" id="2840668"/>
    <lineage>
        <taxon>Bacteria</taxon>
        <taxon>Bacillati</taxon>
        <taxon>Bacillota</taxon>
        <taxon>Clostridia</taxon>
        <taxon>Candidatus Alectryocaccomicrobium</taxon>
    </lineage>
</organism>
<dbReference type="AlphaFoldDB" id="A0A9D1K880"/>
<dbReference type="SUPFAM" id="SSF47781">
    <property type="entry name" value="RuvA domain 2-like"/>
    <property type="match status" value="1"/>
</dbReference>
<dbReference type="PANTHER" id="PTHR30471:SF3">
    <property type="entry name" value="UPF0758 PROTEIN YEES-RELATED"/>
    <property type="match status" value="1"/>
</dbReference>
<protein>
    <recommendedName>
        <fullName evidence="3">DNA repair protein RadC</fullName>
    </recommendedName>
</protein>
<gene>
    <name evidence="1" type="ORF">IAA84_11875</name>
</gene>
<evidence type="ECO:0000313" key="1">
    <source>
        <dbReference type="EMBL" id="HIS93703.1"/>
    </source>
</evidence>
<proteinExistence type="predicted"/>
<evidence type="ECO:0000313" key="2">
    <source>
        <dbReference type="Proteomes" id="UP000824140"/>
    </source>
</evidence>
<dbReference type="InterPro" id="IPR001405">
    <property type="entry name" value="UPF0758"/>
</dbReference>
<dbReference type="InterPro" id="IPR010994">
    <property type="entry name" value="RuvA_2-like"/>
</dbReference>
<sequence length="248" mass="28062">MENSHEGHRERLRAKVEAGGLLTFQQHEVLELLLTFSLPRQDVNPLAHLLIDRFGTIEGVLSAPRKELLAVRGVGPKTVRFFHTLKAIEDALAQGCRAERVRLQNPLESKEYLRTFLHSRPAGVLWQFNLDLNGRLICCEAICAVREFRKSNVRQLSQSALDCGAKAVLLAARLPRAASFGRGRIEDAVPGMRAYLERLSVYLAECYFFVGEDVYDCRAENRRAAQPVPRGAQYAAVFREHPRREENP</sequence>
<reference evidence="1" key="1">
    <citation type="submission" date="2020-10" db="EMBL/GenBank/DDBJ databases">
        <authorList>
            <person name="Gilroy R."/>
        </authorList>
    </citation>
    <scope>NUCLEOTIDE SEQUENCE</scope>
    <source>
        <strain evidence="1">13766</strain>
    </source>
</reference>
<dbReference type="PANTHER" id="PTHR30471">
    <property type="entry name" value="DNA REPAIR PROTEIN RADC"/>
    <property type="match status" value="1"/>
</dbReference>
<accession>A0A9D1K880</accession>
<dbReference type="Proteomes" id="UP000824140">
    <property type="component" value="Unassembled WGS sequence"/>
</dbReference>
<evidence type="ECO:0008006" key="3">
    <source>
        <dbReference type="Google" id="ProtNLM"/>
    </source>
</evidence>